<proteinExistence type="predicted"/>
<feature type="transmembrane region" description="Helical" evidence="2">
    <location>
        <begin position="29"/>
        <end position="51"/>
    </location>
</feature>
<evidence type="ECO:0000313" key="4">
    <source>
        <dbReference type="Proteomes" id="UP000031189"/>
    </source>
</evidence>
<keyword evidence="2" id="KW-0472">Membrane</keyword>
<dbReference type="EMBL" id="JWHR01000037">
    <property type="protein sequence ID" value="KHS58398.1"/>
    <property type="molecule type" value="Genomic_DNA"/>
</dbReference>
<protein>
    <submittedName>
        <fullName evidence="3">Uncharacterized protein</fullName>
    </submittedName>
</protein>
<dbReference type="OrthoDB" id="1755326at2"/>
<evidence type="ECO:0000256" key="1">
    <source>
        <dbReference type="SAM" id="MobiDB-lite"/>
    </source>
</evidence>
<dbReference type="STRING" id="1577792.QX51_03005"/>
<comment type="caution">
    <text evidence="3">The sequence shown here is derived from an EMBL/GenBank/DDBJ whole genome shotgun (WGS) entry which is preliminary data.</text>
</comment>
<accession>A0A0B3W031</accession>
<evidence type="ECO:0000256" key="2">
    <source>
        <dbReference type="SAM" id="Phobius"/>
    </source>
</evidence>
<keyword evidence="2" id="KW-0812">Transmembrane</keyword>
<sequence>MKKTLKRLIGKCINMFNHIKKIVERILKITVQSAVVCCPVILMLVIINAILGVNIRFSYYIILAALVTVAASLILCALKWEQIIAKPVKASKKTVPAKTDRKTQRAIHRKRKRIS</sequence>
<organism evidence="3 4">
    <name type="scientific">Terrisporobacter othiniensis</name>
    <dbReference type="NCBI Taxonomy" id="1577792"/>
    <lineage>
        <taxon>Bacteria</taxon>
        <taxon>Bacillati</taxon>
        <taxon>Bacillota</taxon>
        <taxon>Clostridia</taxon>
        <taxon>Peptostreptococcales</taxon>
        <taxon>Peptostreptococcaceae</taxon>
        <taxon>Terrisporobacter</taxon>
    </lineage>
</organism>
<keyword evidence="2" id="KW-1133">Transmembrane helix</keyword>
<feature type="transmembrane region" description="Helical" evidence="2">
    <location>
        <begin position="57"/>
        <end position="78"/>
    </location>
</feature>
<dbReference type="RefSeq" id="WP_039678434.1">
    <property type="nucleotide sequence ID" value="NZ_JAXECK010000037.1"/>
</dbReference>
<feature type="region of interest" description="Disordered" evidence="1">
    <location>
        <begin position="89"/>
        <end position="115"/>
    </location>
</feature>
<name>A0A0B3W031_9FIRM</name>
<dbReference type="Proteomes" id="UP000031189">
    <property type="component" value="Unassembled WGS sequence"/>
</dbReference>
<gene>
    <name evidence="3" type="ORF">QX51_03005</name>
</gene>
<keyword evidence="4" id="KW-1185">Reference proteome</keyword>
<dbReference type="AlphaFoldDB" id="A0A0B3W031"/>
<evidence type="ECO:0000313" key="3">
    <source>
        <dbReference type="EMBL" id="KHS58398.1"/>
    </source>
</evidence>
<feature type="compositionally biased region" description="Basic residues" evidence="1">
    <location>
        <begin position="104"/>
        <end position="115"/>
    </location>
</feature>
<reference evidence="3 4" key="1">
    <citation type="submission" date="2014-12" db="EMBL/GenBank/DDBJ databases">
        <title>Draft genome sequence of Terrisporobacter sp. 08-306576, isolated from the blood culture of a bacteremia patient.</title>
        <authorList>
            <person name="Lund L.C."/>
            <person name="Sydenham T.V."/>
            <person name="Hogh S.V."/>
            <person name="Skov M.N."/>
            <person name="Kemp M."/>
            <person name="Justesen U.S."/>
        </authorList>
    </citation>
    <scope>NUCLEOTIDE SEQUENCE [LARGE SCALE GENOMIC DNA]</scope>
    <source>
        <strain evidence="3 4">08-306576</strain>
    </source>
</reference>